<dbReference type="Gene3D" id="1.10.10.60">
    <property type="entry name" value="Homeodomain-like"/>
    <property type="match status" value="1"/>
</dbReference>
<evidence type="ECO:0000256" key="3">
    <source>
        <dbReference type="ARBA" id="ARBA00023163"/>
    </source>
</evidence>
<keyword evidence="7" id="KW-1185">Reference proteome</keyword>
<feature type="DNA-binding region" description="H-T-H motif" evidence="4">
    <location>
        <begin position="28"/>
        <end position="47"/>
    </location>
</feature>
<dbReference type="Proteomes" id="UP000306192">
    <property type="component" value="Unassembled WGS sequence"/>
</dbReference>
<protein>
    <submittedName>
        <fullName evidence="6">TetR/AcrR family transcriptional regulator</fullName>
    </submittedName>
</protein>
<dbReference type="AlphaFoldDB" id="A0A4T2BEB4"/>
<dbReference type="InterPro" id="IPR025996">
    <property type="entry name" value="MT1864/Rv1816-like_C"/>
</dbReference>
<accession>A0A4T2BEB4</accession>
<name>A0A4T2BEB4_9MICO</name>
<comment type="caution">
    <text evidence="6">The sequence shown here is derived from an EMBL/GenBank/DDBJ whole genome shotgun (WGS) entry which is preliminary data.</text>
</comment>
<dbReference type="PROSITE" id="PS50977">
    <property type="entry name" value="HTH_TETR_2"/>
    <property type="match status" value="1"/>
</dbReference>
<evidence type="ECO:0000256" key="2">
    <source>
        <dbReference type="ARBA" id="ARBA00023125"/>
    </source>
</evidence>
<dbReference type="OrthoDB" id="71867at2"/>
<dbReference type="Gene3D" id="1.10.357.10">
    <property type="entry name" value="Tetracycline Repressor, domain 2"/>
    <property type="match status" value="1"/>
</dbReference>
<keyword evidence="1" id="KW-0805">Transcription regulation</keyword>
<feature type="domain" description="HTH tetR-type" evidence="5">
    <location>
        <begin position="5"/>
        <end position="65"/>
    </location>
</feature>
<keyword evidence="3" id="KW-0804">Transcription</keyword>
<gene>
    <name evidence="6" type="ORF">D4765_18120</name>
</gene>
<reference evidence="6 7" key="1">
    <citation type="journal article" date="2019" name="Microorganisms">
        <title>Systematic Affiliation and Genome Analysis of Subtercola vilae DB165(T) with Particular Emphasis on Cold Adaptation of an Isolate from a High-Altitude Cold Volcano Lake.</title>
        <authorList>
            <person name="Villalobos A.S."/>
            <person name="Wiese J."/>
            <person name="Imhoff J.F."/>
            <person name="Dorador C."/>
            <person name="Keller A."/>
            <person name="Hentschel U."/>
        </authorList>
    </citation>
    <scope>NUCLEOTIDE SEQUENCE [LARGE SCALE GENOMIC DNA]</scope>
    <source>
        <strain evidence="6 7">DB165</strain>
    </source>
</reference>
<proteinExistence type="predicted"/>
<dbReference type="Pfam" id="PF13305">
    <property type="entry name" value="TetR_C_33"/>
    <property type="match status" value="1"/>
</dbReference>
<evidence type="ECO:0000313" key="6">
    <source>
        <dbReference type="EMBL" id="TIH29070.1"/>
    </source>
</evidence>
<dbReference type="GO" id="GO:0003677">
    <property type="term" value="F:DNA binding"/>
    <property type="evidence" value="ECO:0007669"/>
    <property type="project" value="UniProtKB-UniRule"/>
</dbReference>
<evidence type="ECO:0000256" key="4">
    <source>
        <dbReference type="PROSITE-ProRule" id="PRU00335"/>
    </source>
</evidence>
<sequence length="199" mass="21298">MPRAGLTRDRVVEEAAVMADEVGLSQLTLAALAVRVGVRQPSLYKHIESMAGLRRSISLEAKTQLGDVLGRAAVGRSGGDAIRAMSAAYRSWAFAHPARYEASQWVPAPGDAEDELISLRAVQIIADVLVAYDLHGDDAIDAIRALRSMLHGFVSLEASGSFGLDVDIDRSFERLVRGFVGALAGWGEPSEVVDGVQKQ</sequence>
<keyword evidence="2 4" id="KW-0238">DNA-binding</keyword>
<evidence type="ECO:0000313" key="7">
    <source>
        <dbReference type="Proteomes" id="UP000306192"/>
    </source>
</evidence>
<dbReference type="EMBL" id="QYRT01000063">
    <property type="protein sequence ID" value="TIH29070.1"/>
    <property type="molecule type" value="Genomic_DNA"/>
</dbReference>
<organism evidence="6 7">
    <name type="scientific">Subtercola vilae</name>
    <dbReference type="NCBI Taxonomy" id="2056433"/>
    <lineage>
        <taxon>Bacteria</taxon>
        <taxon>Bacillati</taxon>
        <taxon>Actinomycetota</taxon>
        <taxon>Actinomycetes</taxon>
        <taxon>Micrococcales</taxon>
        <taxon>Microbacteriaceae</taxon>
        <taxon>Subtercola</taxon>
    </lineage>
</organism>
<dbReference type="SUPFAM" id="SSF46689">
    <property type="entry name" value="Homeodomain-like"/>
    <property type="match status" value="1"/>
</dbReference>
<dbReference type="SUPFAM" id="SSF48498">
    <property type="entry name" value="Tetracyclin repressor-like, C-terminal domain"/>
    <property type="match status" value="1"/>
</dbReference>
<evidence type="ECO:0000259" key="5">
    <source>
        <dbReference type="PROSITE" id="PS50977"/>
    </source>
</evidence>
<dbReference type="InterPro" id="IPR001647">
    <property type="entry name" value="HTH_TetR"/>
</dbReference>
<dbReference type="RefSeq" id="WP_136643714.1">
    <property type="nucleotide sequence ID" value="NZ_QYRT01000063.1"/>
</dbReference>
<dbReference type="InterPro" id="IPR009057">
    <property type="entry name" value="Homeodomain-like_sf"/>
</dbReference>
<evidence type="ECO:0000256" key="1">
    <source>
        <dbReference type="ARBA" id="ARBA00023015"/>
    </source>
</evidence>
<dbReference type="InterPro" id="IPR036271">
    <property type="entry name" value="Tet_transcr_reg_TetR-rel_C_sf"/>
</dbReference>